<dbReference type="AlphaFoldDB" id="A0A1G2C4X8"/>
<comment type="caution">
    <text evidence="1">The sequence shown here is derived from an EMBL/GenBank/DDBJ whole genome shotgun (WGS) entry which is preliminary data.</text>
</comment>
<sequence>MILSPAKRNRSISRQKTIPFGFDSIFANVILDTMALTTKSKFSSISIPVTLPQIAEGLKNLSKSELETIELLLNKEAMRIVKKSAAQVSRYKLKEL</sequence>
<gene>
    <name evidence="1" type="ORF">A2122_02125</name>
</gene>
<name>A0A1G2C4X8_9BACT</name>
<dbReference type="EMBL" id="MHKU01000030">
    <property type="protein sequence ID" value="OGY96473.1"/>
    <property type="molecule type" value="Genomic_DNA"/>
</dbReference>
<dbReference type="STRING" id="1798644.A2122_02125"/>
<evidence type="ECO:0000313" key="1">
    <source>
        <dbReference type="EMBL" id="OGY96473.1"/>
    </source>
</evidence>
<protein>
    <submittedName>
        <fullName evidence="1">Uncharacterized protein</fullName>
    </submittedName>
</protein>
<dbReference type="Proteomes" id="UP000176648">
    <property type="component" value="Unassembled WGS sequence"/>
</dbReference>
<organism evidence="1 2">
    <name type="scientific">Candidatus Liptonbacteria bacterium GWB1_49_6</name>
    <dbReference type="NCBI Taxonomy" id="1798644"/>
    <lineage>
        <taxon>Bacteria</taxon>
        <taxon>Candidatus Liptoniibacteriota</taxon>
    </lineage>
</organism>
<reference evidence="1 2" key="1">
    <citation type="journal article" date="2016" name="Nat. Commun.">
        <title>Thousands of microbial genomes shed light on interconnected biogeochemical processes in an aquifer system.</title>
        <authorList>
            <person name="Anantharaman K."/>
            <person name="Brown C.T."/>
            <person name="Hug L.A."/>
            <person name="Sharon I."/>
            <person name="Castelle C.J."/>
            <person name="Probst A.J."/>
            <person name="Thomas B.C."/>
            <person name="Singh A."/>
            <person name="Wilkins M.J."/>
            <person name="Karaoz U."/>
            <person name="Brodie E.L."/>
            <person name="Williams K.H."/>
            <person name="Hubbard S.S."/>
            <person name="Banfield J.F."/>
        </authorList>
    </citation>
    <scope>NUCLEOTIDE SEQUENCE [LARGE SCALE GENOMIC DNA]</scope>
</reference>
<evidence type="ECO:0000313" key="2">
    <source>
        <dbReference type="Proteomes" id="UP000176648"/>
    </source>
</evidence>
<proteinExistence type="predicted"/>
<accession>A0A1G2C4X8</accession>